<name>A0A0F8ZZ52_9ZZZZ</name>
<proteinExistence type="predicted"/>
<reference evidence="1" key="1">
    <citation type="journal article" date="2015" name="Nature">
        <title>Complex archaea that bridge the gap between prokaryotes and eukaryotes.</title>
        <authorList>
            <person name="Spang A."/>
            <person name="Saw J.H."/>
            <person name="Jorgensen S.L."/>
            <person name="Zaremba-Niedzwiedzka K."/>
            <person name="Martijn J."/>
            <person name="Lind A.E."/>
            <person name="van Eijk R."/>
            <person name="Schleper C."/>
            <person name="Guy L."/>
            <person name="Ettema T.J."/>
        </authorList>
    </citation>
    <scope>NUCLEOTIDE SEQUENCE</scope>
</reference>
<organism evidence="1">
    <name type="scientific">marine sediment metagenome</name>
    <dbReference type="NCBI Taxonomy" id="412755"/>
    <lineage>
        <taxon>unclassified sequences</taxon>
        <taxon>metagenomes</taxon>
        <taxon>ecological metagenomes</taxon>
    </lineage>
</organism>
<dbReference type="AlphaFoldDB" id="A0A0F8ZZ52"/>
<protein>
    <submittedName>
        <fullName evidence="1">Uncharacterized protein</fullName>
    </submittedName>
</protein>
<gene>
    <name evidence="1" type="ORF">LCGC14_2911460</name>
</gene>
<accession>A0A0F8ZZ52</accession>
<evidence type="ECO:0000313" key="1">
    <source>
        <dbReference type="EMBL" id="KKK71684.1"/>
    </source>
</evidence>
<sequence>MDMKQVSPEIQDLGVANGWKRGKWPVIALDCKHETTDTKIGKTRTEVRCDICGYRYEYDSS</sequence>
<dbReference type="EMBL" id="LAZR01057619">
    <property type="protein sequence ID" value="KKK71684.1"/>
    <property type="molecule type" value="Genomic_DNA"/>
</dbReference>
<comment type="caution">
    <text evidence="1">The sequence shown here is derived from an EMBL/GenBank/DDBJ whole genome shotgun (WGS) entry which is preliminary data.</text>
</comment>